<reference evidence="2 3" key="1">
    <citation type="submission" date="2019-03" db="EMBL/GenBank/DDBJ databases">
        <title>Genomic Encyclopedia of Type Strains, Phase IV (KMG-IV): sequencing the most valuable type-strain genomes for metagenomic binning, comparative biology and taxonomic classification.</title>
        <authorList>
            <person name="Goeker M."/>
        </authorList>
    </citation>
    <scope>NUCLEOTIDE SEQUENCE [LARGE SCALE GENOMIC DNA]</scope>
    <source>
        <strain evidence="2 3">DSM 24629</strain>
    </source>
</reference>
<proteinExistence type="predicted"/>
<evidence type="ECO:0000313" key="3">
    <source>
        <dbReference type="Proteomes" id="UP000294902"/>
    </source>
</evidence>
<evidence type="ECO:0000313" key="2">
    <source>
        <dbReference type="EMBL" id="TCT15318.1"/>
    </source>
</evidence>
<dbReference type="AlphaFoldDB" id="A0A4R3ML34"/>
<dbReference type="RefSeq" id="WP_132250911.1">
    <property type="nucleotide sequence ID" value="NZ_SMAL01000003.1"/>
</dbReference>
<dbReference type="InterPro" id="IPR031493">
    <property type="entry name" value="Zinc_ribbon_15"/>
</dbReference>
<organism evidence="2 3">
    <name type="scientific">Natranaerovirga pectinivora</name>
    <dbReference type="NCBI Taxonomy" id="682400"/>
    <lineage>
        <taxon>Bacteria</taxon>
        <taxon>Bacillati</taxon>
        <taxon>Bacillota</taxon>
        <taxon>Clostridia</taxon>
        <taxon>Lachnospirales</taxon>
        <taxon>Natranaerovirgaceae</taxon>
        <taxon>Natranaerovirga</taxon>
    </lineage>
</organism>
<dbReference type="OrthoDB" id="166721at2"/>
<evidence type="ECO:0000259" key="1">
    <source>
        <dbReference type="Pfam" id="PF17032"/>
    </source>
</evidence>
<protein>
    <submittedName>
        <fullName evidence="2">Zinc ribbon family protein</fullName>
    </submittedName>
</protein>
<comment type="caution">
    <text evidence="2">The sequence shown here is derived from an EMBL/GenBank/DDBJ whole genome shotgun (WGS) entry which is preliminary data.</text>
</comment>
<dbReference type="EMBL" id="SMAL01000003">
    <property type="protein sequence ID" value="TCT15318.1"/>
    <property type="molecule type" value="Genomic_DNA"/>
</dbReference>
<sequence length="122" mass="14419">MFIVGWGYRTFKKYSKITSNCLHCDNVSMDIDLIKVTIWFTFFFVPIIPTSKRYLLMCSKCKGIEEVDKDTFFDYVNEKEKPESVGNIEALEASKWRGKTETQINYLKEMEAFKKKKEENTL</sequence>
<feature type="domain" description="Zinc-ribbon 15" evidence="1">
    <location>
        <begin position="20"/>
        <end position="66"/>
    </location>
</feature>
<keyword evidence="3" id="KW-1185">Reference proteome</keyword>
<gene>
    <name evidence="2" type="ORF">EDC18_10322</name>
</gene>
<name>A0A4R3ML34_9FIRM</name>
<dbReference type="Proteomes" id="UP000294902">
    <property type="component" value="Unassembled WGS sequence"/>
</dbReference>
<accession>A0A4R3ML34</accession>
<dbReference type="Pfam" id="PF17032">
    <property type="entry name" value="Zn_ribbon_15"/>
    <property type="match status" value="1"/>
</dbReference>